<accession>A0A371JXX7</accession>
<keyword evidence="3" id="KW-0378">Hydrolase</keyword>
<evidence type="ECO:0000256" key="1">
    <source>
        <dbReference type="ARBA" id="ARBA00010240"/>
    </source>
</evidence>
<evidence type="ECO:0000256" key="2">
    <source>
        <dbReference type="ARBA" id="ARBA00023098"/>
    </source>
</evidence>
<reference evidence="5 6" key="1">
    <citation type="submission" date="2018-08" db="EMBL/GenBank/DDBJ databases">
        <title>Lysobacter sp. zong2l5, whole genome shotgun sequence.</title>
        <authorList>
            <person name="Zhang X."/>
            <person name="Feng G."/>
            <person name="Zhu H."/>
        </authorList>
    </citation>
    <scope>NUCLEOTIDE SEQUENCE [LARGE SCALE GENOMIC DNA]</scope>
    <source>
        <strain evidence="6">zong2l5</strain>
    </source>
</reference>
<name>A0A371JXX7_9GAMM</name>
<feature type="domain" description="PNPLA" evidence="4">
    <location>
        <begin position="31"/>
        <end position="219"/>
    </location>
</feature>
<feature type="active site" description="Nucleophile" evidence="3">
    <location>
        <position position="71"/>
    </location>
</feature>
<keyword evidence="6" id="KW-1185">Reference proteome</keyword>
<dbReference type="PANTHER" id="PTHR32176">
    <property type="entry name" value="XYLOSE ISOMERASE"/>
    <property type="match status" value="1"/>
</dbReference>
<dbReference type="GO" id="GO:0016042">
    <property type="term" value="P:lipid catabolic process"/>
    <property type="evidence" value="ECO:0007669"/>
    <property type="project" value="UniProtKB-UniRule"/>
</dbReference>
<keyword evidence="3" id="KW-0442">Lipid degradation</keyword>
<feature type="short sequence motif" description="DGA/G" evidence="3">
    <location>
        <begin position="206"/>
        <end position="208"/>
    </location>
</feature>
<protein>
    <submittedName>
        <fullName evidence="5">Patatin</fullName>
    </submittedName>
</protein>
<gene>
    <name evidence="5" type="ORF">DX914_16120</name>
</gene>
<organism evidence="5 6">
    <name type="scientific">Lysobacter silvisoli</name>
    <dbReference type="NCBI Taxonomy" id="2293254"/>
    <lineage>
        <taxon>Bacteria</taxon>
        <taxon>Pseudomonadati</taxon>
        <taxon>Pseudomonadota</taxon>
        <taxon>Gammaproteobacteria</taxon>
        <taxon>Lysobacterales</taxon>
        <taxon>Lysobacteraceae</taxon>
        <taxon>Lysobacter</taxon>
    </lineage>
</organism>
<dbReference type="Pfam" id="PF01734">
    <property type="entry name" value="Patatin"/>
    <property type="match status" value="1"/>
</dbReference>
<dbReference type="Proteomes" id="UP000264492">
    <property type="component" value="Unassembled WGS sequence"/>
</dbReference>
<sequence length="335" mass="36683">MTMDVEPRSRGALTRRRVPQPWPADREFKILSIDGGGIKGIYPASVLAELEEQHLGGESIADHFDMITGTSTGGIIALGLSMRIRAREMANLYLDHGKTIFPEPRFGKLGRAWARMRNLAYHRYDRAALASLLAETFGDTRFGQTTSRLCIPSCDGTFGDVYIFKTPHHPDFVKDAVQPMTTVAMATAAAPTFFQPLPAGGYRFVDGGIWANNPIMVGVVDAMTAFDIDRHRIRVLSLGCGDEPYKVSDAMMRWGGLFSWRTVIDGAIAFQSQNALGQAKLLLGAERVMRLVPDSASPPISLDDYDRASLHLPSAALSTVEKHGPTLADVFLSRS</sequence>
<dbReference type="InterPro" id="IPR002641">
    <property type="entry name" value="PNPLA_dom"/>
</dbReference>
<feature type="short sequence motif" description="GXSXG" evidence="3">
    <location>
        <begin position="69"/>
        <end position="73"/>
    </location>
</feature>
<dbReference type="RefSeq" id="WP_115860620.1">
    <property type="nucleotide sequence ID" value="NZ_QTSU01000003.1"/>
</dbReference>
<dbReference type="SUPFAM" id="SSF52151">
    <property type="entry name" value="FabD/lysophospholipase-like"/>
    <property type="match status" value="1"/>
</dbReference>
<comment type="caution">
    <text evidence="5">The sequence shown here is derived from an EMBL/GenBank/DDBJ whole genome shotgun (WGS) entry which is preliminary data.</text>
</comment>
<evidence type="ECO:0000313" key="6">
    <source>
        <dbReference type="Proteomes" id="UP000264492"/>
    </source>
</evidence>
<evidence type="ECO:0000313" key="5">
    <source>
        <dbReference type="EMBL" id="RDZ26515.1"/>
    </source>
</evidence>
<dbReference type="PANTHER" id="PTHR32176:SF92">
    <property type="entry name" value="XYLOSE ISOMERASE"/>
    <property type="match status" value="1"/>
</dbReference>
<dbReference type="EMBL" id="QTSU01000003">
    <property type="protein sequence ID" value="RDZ26515.1"/>
    <property type="molecule type" value="Genomic_DNA"/>
</dbReference>
<keyword evidence="2 3" id="KW-0443">Lipid metabolism</keyword>
<dbReference type="AlphaFoldDB" id="A0A371JXX7"/>
<evidence type="ECO:0000256" key="3">
    <source>
        <dbReference type="PROSITE-ProRule" id="PRU01161"/>
    </source>
</evidence>
<dbReference type="Gene3D" id="3.40.1090.10">
    <property type="entry name" value="Cytosolic phospholipase A2 catalytic domain"/>
    <property type="match status" value="1"/>
</dbReference>
<dbReference type="NCBIfam" id="NF041079">
    <property type="entry name" value="CBASS_lipase"/>
    <property type="match status" value="1"/>
</dbReference>
<comment type="similarity">
    <text evidence="1">Belongs to the patatin family.</text>
</comment>
<dbReference type="PROSITE" id="PS51635">
    <property type="entry name" value="PNPLA"/>
    <property type="match status" value="1"/>
</dbReference>
<dbReference type="CDD" id="cd07199">
    <property type="entry name" value="Pat17_PNPLA8_PNPLA9_like"/>
    <property type="match status" value="1"/>
</dbReference>
<feature type="active site" description="Proton acceptor" evidence="3">
    <location>
        <position position="206"/>
    </location>
</feature>
<evidence type="ECO:0000259" key="4">
    <source>
        <dbReference type="PROSITE" id="PS51635"/>
    </source>
</evidence>
<dbReference type="InterPro" id="IPR016035">
    <property type="entry name" value="Acyl_Trfase/lysoPLipase"/>
</dbReference>
<feature type="short sequence motif" description="GXGXXG" evidence="3">
    <location>
        <begin position="35"/>
        <end position="40"/>
    </location>
</feature>
<proteinExistence type="inferred from homology"/>
<dbReference type="OrthoDB" id="9807112at2"/>
<dbReference type="GO" id="GO:0016787">
    <property type="term" value="F:hydrolase activity"/>
    <property type="evidence" value="ECO:0007669"/>
    <property type="project" value="UniProtKB-UniRule"/>
</dbReference>